<dbReference type="Pfam" id="PF02627">
    <property type="entry name" value="CMD"/>
    <property type="match status" value="1"/>
</dbReference>
<dbReference type="InterPro" id="IPR003779">
    <property type="entry name" value="CMD-like"/>
</dbReference>
<accession>A0ABU4AR61</accession>
<evidence type="ECO:0000313" key="2">
    <source>
        <dbReference type="EMBL" id="MDV6228723.1"/>
    </source>
</evidence>
<dbReference type="Proteomes" id="UP001185659">
    <property type="component" value="Unassembled WGS sequence"/>
</dbReference>
<dbReference type="PANTHER" id="PTHR35446">
    <property type="entry name" value="SI:CH211-175M2.5"/>
    <property type="match status" value="1"/>
</dbReference>
<comment type="caution">
    <text evidence="2">The sequence shown here is derived from an EMBL/GenBank/DDBJ whole genome shotgun (WGS) entry which is preliminary data.</text>
</comment>
<dbReference type="PANTHER" id="PTHR35446:SF3">
    <property type="entry name" value="CMD DOMAIN-CONTAINING PROTEIN"/>
    <property type="match status" value="1"/>
</dbReference>
<sequence length="182" mass="19724">MLKMTPVTIETADEAATPTLEGFKARYGMVPNFFGALGIDGATLNGYLAFQEAVEAASHLSVREREMISLAVANSNGCHYCVSGHTFSGKKAGMSAEECVAAQRGEADDACEQAVIDLALRLIAQRGNLETHDFERAAQAGISEKKLIQICAWTAMNSFSNWVNNIVQPKIDFPKVPLQNRD</sequence>
<evidence type="ECO:0000313" key="3">
    <source>
        <dbReference type="Proteomes" id="UP001185659"/>
    </source>
</evidence>
<name>A0ABU4AR61_9HYPH</name>
<dbReference type="Gene3D" id="1.20.1290.10">
    <property type="entry name" value="AhpD-like"/>
    <property type="match status" value="1"/>
</dbReference>
<evidence type="ECO:0000259" key="1">
    <source>
        <dbReference type="Pfam" id="PF02627"/>
    </source>
</evidence>
<dbReference type="NCBIfam" id="TIGR00778">
    <property type="entry name" value="ahpD_dom"/>
    <property type="match status" value="1"/>
</dbReference>
<dbReference type="RefSeq" id="WP_317562480.1">
    <property type="nucleotide sequence ID" value="NZ_JAWLIP010000012.1"/>
</dbReference>
<dbReference type="SUPFAM" id="SSF69118">
    <property type="entry name" value="AhpD-like"/>
    <property type="match status" value="1"/>
</dbReference>
<dbReference type="EMBL" id="JAWLIP010000012">
    <property type="protein sequence ID" value="MDV6228723.1"/>
    <property type="molecule type" value="Genomic_DNA"/>
</dbReference>
<feature type="domain" description="Carboxymuconolactone decarboxylase-like" evidence="1">
    <location>
        <begin position="44"/>
        <end position="113"/>
    </location>
</feature>
<reference evidence="2 3" key="1">
    <citation type="submission" date="2023-10" db="EMBL/GenBank/DDBJ databases">
        <authorList>
            <person name="Venkata Ramana C."/>
            <person name="Sasikala C."/>
            <person name="Dhurka M."/>
        </authorList>
    </citation>
    <scope>NUCLEOTIDE SEQUENCE [LARGE SCALE GENOMIC DNA]</scope>
    <source>
        <strain evidence="2 3">KCTC 32151</strain>
    </source>
</reference>
<gene>
    <name evidence="2" type="ORF">R2G56_20740</name>
</gene>
<protein>
    <submittedName>
        <fullName evidence="2">Carboxymuconolactone decarboxylase family protein</fullName>
    </submittedName>
</protein>
<proteinExistence type="predicted"/>
<dbReference type="InterPro" id="IPR029032">
    <property type="entry name" value="AhpD-like"/>
</dbReference>
<dbReference type="InterPro" id="IPR004675">
    <property type="entry name" value="AhpD_core"/>
</dbReference>
<organism evidence="2 3">
    <name type="scientific">Nitratireductor aquimarinus</name>
    <dbReference type="NCBI Taxonomy" id="889300"/>
    <lineage>
        <taxon>Bacteria</taxon>
        <taxon>Pseudomonadati</taxon>
        <taxon>Pseudomonadota</taxon>
        <taxon>Alphaproteobacteria</taxon>
        <taxon>Hyphomicrobiales</taxon>
        <taxon>Phyllobacteriaceae</taxon>
        <taxon>Nitratireductor</taxon>
    </lineage>
</organism>
<keyword evidence="3" id="KW-1185">Reference proteome</keyword>